<evidence type="ECO:0000259" key="2">
    <source>
        <dbReference type="PROSITE" id="PS50825"/>
    </source>
</evidence>
<organism evidence="3 4">
    <name type="scientific">Bacillus benzoevorans</name>
    <dbReference type="NCBI Taxonomy" id="1456"/>
    <lineage>
        <taxon>Bacteria</taxon>
        <taxon>Bacillati</taxon>
        <taxon>Bacillota</taxon>
        <taxon>Bacilli</taxon>
        <taxon>Bacillales</taxon>
        <taxon>Bacillaceae</taxon>
        <taxon>Bacillus</taxon>
    </lineage>
</organism>
<evidence type="ECO:0000256" key="1">
    <source>
        <dbReference type="ARBA" id="ARBA00022737"/>
    </source>
</evidence>
<dbReference type="Proteomes" id="UP000531594">
    <property type="component" value="Unassembled WGS sequence"/>
</dbReference>
<evidence type="ECO:0000313" key="4">
    <source>
        <dbReference type="Proteomes" id="UP000531594"/>
    </source>
</evidence>
<dbReference type="SUPFAM" id="SSF50985">
    <property type="entry name" value="RCC1/BLIP-II"/>
    <property type="match status" value="1"/>
</dbReference>
<dbReference type="InterPro" id="IPR003410">
    <property type="entry name" value="HYR_dom"/>
</dbReference>
<comment type="caution">
    <text evidence="3">The sequence shown here is derived from an EMBL/GenBank/DDBJ whole genome shotgun (WGS) entry which is preliminary data.</text>
</comment>
<evidence type="ECO:0000313" key="3">
    <source>
        <dbReference type="EMBL" id="MBB6447896.1"/>
    </source>
</evidence>
<dbReference type="AlphaFoldDB" id="A0A7X0LX81"/>
<dbReference type="InterPro" id="IPR000408">
    <property type="entry name" value="Reg_chr_condens"/>
</dbReference>
<dbReference type="InterPro" id="IPR058923">
    <property type="entry name" value="RCC1-like_dom"/>
</dbReference>
<dbReference type="RefSeq" id="WP_184530269.1">
    <property type="nucleotide sequence ID" value="NZ_JACHGK010000033.1"/>
</dbReference>
<dbReference type="Pfam" id="PF25390">
    <property type="entry name" value="WD40_RLD"/>
    <property type="match status" value="1"/>
</dbReference>
<dbReference type="Pfam" id="PF02494">
    <property type="entry name" value="HYR"/>
    <property type="match status" value="1"/>
</dbReference>
<feature type="domain" description="HYR" evidence="2">
    <location>
        <begin position="362"/>
        <end position="445"/>
    </location>
</feature>
<dbReference type="PROSITE" id="PS50012">
    <property type="entry name" value="RCC1_3"/>
    <property type="match status" value="7"/>
</dbReference>
<accession>A0A7X0LX81</accession>
<dbReference type="PANTHER" id="PTHR22872">
    <property type="entry name" value="BTK-BINDING PROTEIN-RELATED"/>
    <property type="match status" value="1"/>
</dbReference>
<keyword evidence="4" id="KW-1185">Reference proteome</keyword>
<keyword evidence="1" id="KW-0677">Repeat</keyword>
<dbReference type="InterPro" id="IPR051625">
    <property type="entry name" value="Signaling_Regulatory_Domain"/>
</dbReference>
<dbReference type="PRINTS" id="PR00633">
    <property type="entry name" value="RCCNDNSATION"/>
</dbReference>
<protein>
    <submittedName>
        <fullName evidence="3">Alpha-tubulin suppressor-like RCC1 family protein</fullName>
    </submittedName>
</protein>
<dbReference type="InterPro" id="IPR009091">
    <property type="entry name" value="RCC1/BLIP-II"/>
</dbReference>
<dbReference type="EMBL" id="JACHGK010000033">
    <property type="protein sequence ID" value="MBB6447896.1"/>
    <property type="molecule type" value="Genomic_DNA"/>
</dbReference>
<sequence length="684" mass="72097">MATFSWGNNEFGQLGDGTNINSNVPVTVSGSVDFIAISGGIFHSLSVLSDGIVRAWGANYSGQLGDGTLNDSNIPETVMSLLNAIEVAAGVFHSLALLSDNTVKAWGDNFSGQLGDGTFDSSTAPVSVIGLTETIAITAGLNHSLALLSDGTVRAWGGNFFGQLGNDTNITSNVPVTVIGLSDTIAVAAGGGHSLALLTDGTVRAWGKNSNGELGDGTSVDRRTPVQVQEAGGGGFLNNVTAIAAGEFHSLALLIDGTLLAWGNNEYGQLGDGTNTNSNVPVQVLGTGGMGILNNVVAIAGGGFHSLALLNDGTVLAWGNNESGQLGDGANEDSEFPVPVSGLSNSIIIAGGGEHSLNIHQLPVPPIPVIICSSNIFQFNDPGQCGAIVNYPPPTVSGQCPEGLTVSCNPPSGSFFQLGRTKVVCTVTDLCGGSATCSFDVTVIPNLCLVDGTESVACYLTDENGNQLDPLSEGSLFCREIPQRGDRKNITMPLPNGQTITLHKVRVLHKGFVVVEVSGRNITMKTLPIPFQKVETFFLCAPAGTSVHCEIIDFECEANIICDTNKNSQQLDLFISMCQSVQTEAEIMAEIEGKLCEPRMEISPSCPILRSPSQCSEVFLSENSLLTESTHPVKRNVPFMKERQQEKICIRTSKVYDWVIRSVDIKLTTREFQQLLMKGCRPSS</sequence>
<reference evidence="3 4" key="1">
    <citation type="submission" date="2020-08" db="EMBL/GenBank/DDBJ databases">
        <title>Genomic Encyclopedia of Type Strains, Phase IV (KMG-IV): sequencing the most valuable type-strain genomes for metagenomic binning, comparative biology and taxonomic classification.</title>
        <authorList>
            <person name="Goeker M."/>
        </authorList>
    </citation>
    <scope>NUCLEOTIDE SEQUENCE [LARGE SCALE GENOMIC DNA]</scope>
    <source>
        <strain evidence="3 4">DSM 5391</strain>
    </source>
</reference>
<dbReference type="Pfam" id="PF00415">
    <property type="entry name" value="RCC1"/>
    <property type="match status" value="1"/>
</dbReference>
<gene>
    <name evidence="3" type="ORF">HNR53_004616</name>
</gene>
<dbReference type="PROSITE" id="PS00626">
    <property type="entry name" value="RCC1_2"/>
    <property type="match status" value="6"/>
</dbReference>
<dbReference type="Gene3D" id="2.130.10.30">
    <property type="entry name" value="Regulator of chromosome condensation 1/beta-lactamase-inhibitor protein II"/>
    <property type="match status" value="2"/>
</dbReference>
<dbReference type="PROSITE" id="PS50825">
    <property type="entry name" value="HYR"/>
    <property type="match status" value="1"/>
</dbReference>
<proteinExistence type="predicted"/>
<name>A0A7X0LX81_9BACI</name>